<feature type="transmembrane region" description="Helical" evidence="3">
    <location>
        <begin position="12"/>
        <end position="32"/>
    </location>
</feature>
<protein>
    <submittedName>
        <fullName evidence="5">Maker785</fullName>
    </submittedName>
</protein>
<keyword evidence="2" id="KW-0720">Serine protease</keyword>
<dbReference type="OMA" id="QYIQPAK"/>
<dbReference type="CDD" id="cd00190">
    <property type="entry name" value="Tryp_SPc"/>
    <property type="match status" value="1"/>
</dbReference>
<dbReference type="InterPro" id="IPR043504">
    <property type="entry name" value="Peptidase_S1_PA_chymotrypsin"/>
</dbReference>
<name>A0A0M5IZB8_DROBS</name>
<keyword evidence="3" id="KW-0812">Transmembrane</keyword>
<evidence type="ECO:0000256" key="2">
    <source>
        <dbReference type="RuleBase" id="RU363034"/>
    </source>
</evidence>
<proteinExistence type="predicted"/>
<dbReference type="GO" id="GO:0006508">
    <property type="term" value="P:proteolysis"/>
    <property type="evidence" value="ECO:0007669"/>
    <property type="project" value="UniProtKB-KW"/>
</dbReference>
<feature type="domain" description="Peptidase S1" evidence="4">
    <location>
        <begin position="69"/>
        <end position="305"/>
    </location>
</feature>
<evidence type="ECO:0000256" key="3">
    <source>
        <dbReference type="SAM" id="Phobius"/>
    </source>
</evidence>
<gene>
    <name evidence="5" type="ORF">Dbus_chr3Lg2372</name>
</gene>
<dbReference type="Gene3D" id="2.40.10.10">
    <property type="entry name" value="Trypsin-like serine proteases"/>
    <property type="match status" value="1"/>
</dbReference>
<dbReference type="PROSITE" id="PS00134">
    <property type="entry name" value="TRYPSIN_HIS"/>
    <property type="match status" value="1"/>
</dbReference>
<sequence length="310" mass="35268">LLISRLLSARLIARVFSWFCNLFTYAILYFLISSFTNSMKLKVSNLLICLVYYMLQNNVEVRSAHMKRIVNGLEAEPEQFPYQVYMEVWNTTTRKWNQLCGGTIISKKIVLTAAHCVGKRLRRLNPVTLRLSFGIIDISKKLEKGQQRMVLKKENIIINEKWSCIRNKINDIAILKLPEQLQFNQYIQPAKLPDPHINYDNKEAVASGWGTTGFNYNVPIKSPHLKFYRVTTMSVLFEPTKIAVINRLSTACHGDSGGPLAVSVENSVTVVGLASYNSAQHCPKNELSYFTRVSAYLDWIKAKAGAKNLE</sequence>
<dbReference type="Proteomes" id="UP000494163">
    <property type="component" value="Chromosome 3L"/>
</dbReference>
<keyword evidence="3" id="KW-1133">Transmembrane helix</keyword>
<dbReference type="EMBL" id="CP012525">
    <property type="protein sequence ID" value="ALC45206.1"/>
    <property type="molecule type" value="Genomic_DNA"/>
</dbReference>
<dbReference type="SMART" id="SM00020">
    <property type="entry name" value="Tryp_SPc"/>
    <property type="match status" value="1"/>
</dbReference>
<keyword evidence="1" id="KW-1015">Disulfide bond</keyword>
<dbReference type="OrthoDB" id="8250810at2759"/>
<reference evidence="5 6" key="1">
    <citation type="submission" date="2015-08" db="EMBL/GenBank/DDBJ databases">
        <title>Ancestral chromatin configuration constrains chromatin evolution on differentiating sex chromosomes in Drosophila.</title>
        <authorList>
            <person name="Zhou Q."/>
            <person name="Bachtrog D."/>
        </authorList>
    </citation>
    <scope>NUCLEOTIDE SEQUENCE [LARGE SCALE GENOMIC DNA]</scope>
    <source>
        <tissue evidence="5">Whole larvae</tissue>
    </source>
</reference>
<accession>A0A0M5IZB8</accession>
<keyword evidence="3" id="KW-0472">Membrane</keyword>
<keyword evidence="2" id="KW-0645">Protease</keyword>
<feature type="non-terminal residue" evidence="5">
    <location>
        <position position="1"/>
    </location>
</feature>
<keyword evidence="6" id="KW-1185">Reference proteome</keyword>
<dbReference type="InterPro" id="IPR009003">
    <property type="entry name" value="Peptidase_S1_PA"/>
</dbReference>
<dbReference type="InterPro" id="IPR033116">
    <property type="entry name" value="TRYPSIN_SER"/>
</dbReference>
<evidence type="ECO:0000313" key="6">
    <source>
        <dbReference type="Proteomes" id="UP000494163"/>
    </source>
</evidence>
<dbReference type="InterPro" id="IPR018114">
    <property type="entry name" value="TRYPSIN_HIS"/>
</dbReference>
<dbReference type="InterPro" id="IPR001314">
    <property type="entry name" value="Peptidase_S1A"/>
</dbReference>
<dbReference type="Pfam" id="PF00089">
    <property type="entry name" value="Trypsin"/>
    <property type="match status" value="1"/>
</dbReference>
<dbReference type="PRINTS" id="PR00722">
    <property type="entry name" value="CHYMOTRYPSIN"/>
</dbReference>
<evidence type="ECO:0000313" key="5">
    <source>
        <dbReference type="EMBL" id="ALC45206.1"/>
    </source>
</evidence>
<dbReference type="AlphaFoldDB" id="A0A0M5IZB8"/>
<evidence type="ECO:0000256" key="1">
    <source>
        <dbReference type="ARBA" id="ARBA00023157"/>
    </source>
</evidence>
<dbReference type="InterPro" id="IPR001254">
    <property type="entry name" value="Trypsin_dom"/>
</dbReference>
<dbReference type="PANTHER" id="PTHR24250">
    <property type="entry name" value="CHYMOTRYPSIN-RELATED"/>
    <property type="match status" value="1"/>
</dbReference>
<dbReference type="PROSITE" id="PS00135">
    <property type="entry name" value="TRYPSIN_SER"/>
    <property type="match status" value="1"/>
</dbReference>
<dbReference type="STRING" id="30019.A0A0M5IZB8"/>
<evidence type="ECO:0000259" key="4">
    <source>
        <dbReference type="PROSITE" id="PS50240"/>
    </source>
</evidence>
<keyword evidence="2" id="KW-0378">Hydrolase</keyword>
<dbReference type="GO" id="GO:0004252">
    <property type="term" value="F:serine-type endopeptidase activity"/>
    <property type="evidence" value="ECO:0007669"/>
    <property type="project" value="InterPro"/>
</dbReference>
<dbReference type="PROSITE" id="PS50240">
    <property type="entry name" value="TRYPSIN_DOM"/>
    <property type="match status" value="1"/>
</dbReference>
<dbReference type="SUPFAM" id="SSF50494">
    <property type="entry name" value="Trypsin-like serine proteases"/>
    <property type="match status" value="1"/>
</dbReference>
<organism evidence="5 6">
    <name type="scientific">Drosophila busckii</name>
    <name type="common">Fruit fly</name>
    <dbReference type="NCBI Taxonomy" id="30019"/>
    <lineage>
        <taxon>Eukaryota</taxon>
        <taxon>Metazoa</taxon>
        <taxon>Ecdysozoa</taxon>
        <taxon>Arthropoda</taxon>
        <taxon>Hexapoda</taxon>
        <taxon>Insecta</taxon>
        <taxon>Pterygota</taxon>
        <taxon>Neoptera</taxon>
        <taxon>Endopterygota</taxon>
        <taxon>Diptera</taxon>
        <taxon>Brachycera</taxon>
        <taxon>Muscomorpha</taxon>
        <taxon>Ephydroidea</taxon>
        <taxon>Drosophilidae</taxon>
        <taxon>Drosophila</taxon>
    </lineage>
</organism>
<dbReference type="FunFam" id="2.40.10.10:FF:000068">
    <property type="entry name" value="transmembrane protease serine 2"/>
    <property type="match status" value="1"/>
</dbReference>